<dbReference type="GO" id="GO:0016765">
    <property type="term" value="F:transferase activity, transferring alkyl or aryl (other than methyl) groups"/>
    <property type="evidence" value="ECO:0007669"/>
    <property type="project" value="InterPro"/>
</dbReference>
<comment type="subcellular location">
    <subcellularLocation>
        <location evidence="1">Membrane</location>
        <topology evidence="1">Multi-pass membrane protein</topology>
    </subcellularLocation>
</comment>
<feature type="transmembrane region" description="Helical" evidence="5">
    <location>
        <begin position="157"/>
        <end position="177"/>
    </location>
</feature>
<feature type="transmembrane region" description="Helical" evidence="5">
    <location>
        <begin position="198"/>
        <end position="216"/>
    </location>
</feature>
<dbReference type="InterPro" id="IPR044878">
    <property type="entry name" value="UbiA_sf"/>
</dbReference>
<dbReference type="KEGG" id="lyk:FLP23_07025"/>
<sequence length="270" mass="27301">MPARIRSYAGATHPGPALAVTAITVLLGVAGALDGWRVALLGCAMLADQLSVGLSNDWIDADRDRASGRADKPVARGDVPPRSARNLAFALAALALLLTVPLGWAALALHTGLLATAWAYNAWLKSTVLSPLPYVVCFGLLPALVTLAADAPHWPSGWVVAAGALLGLAAHFANVLPDLDADRRTGVVGLGHRMGMRASASIAFLALASASAALAAELGFGPLALAGLTAGAAIAGLGLVLALRGRGTRTLFRLVILGALVDGALLVLAA</sequence>
<evidence type="ECO:0000313" key="6">
    <source>
        <dbReference type="EMBL" id="QEO09776.1"/>
    </source>
</evidence>
<proteinExistence type="predicted"/>
<dbReference type="RefSeq" id="WP_149325195.1">
    <property type="nucleotide sequence ID" value="NZ_CP043504.1"/>
</dbReference>
<dbReference type="GO" id="GO:0016020">
    <property type="term" value="C:membrane"/>
    <property type="evidence" value="ECO:0007669"/>
    <property type="project" value="UniProtKB-SubCell"/>
</dbReference>
<feature type="transmembrane region" description="Helical" evidence="5">
    <location>
        <begin position="87"/>
        <end position="120"/>
    </location>
</feature>
<dbReference type="Gene3D" id="1.10.357.140">
    <property type="entry name" value="UbiA prenyltransferase"/>
    <property type="match status" value="1"/>
</dbReference>
<keyword evidence="2 5" id="KW-0812">Transmembrane</keyword>
<dbReference type="OrthoDB" id="3212588at2"/>
<reference evidence="6 7" key="1">
    <citation type="submission" date="2019-09" db="EMBL/GenBank/DDBJ databases">
        <title>Genome sequencing of strain KACC 19322.</title>
        <authorList>
            <person name="Heo J."/>
            <person name="Kim S.-J."/>
            <person name="Kim J.-S."/>
            <person name="Hong S.-B."/>
            <person name="Kwon S.-W."/>
        </authorList>
    </citation>
    <scope>NUCLEOTIDE SEQUENCE [LARGE SCALE GENOMIC DNA]</scope>
    <source>
        <strain evidence="6 7">KACC 19322</strain>
    </source>
</reference>
<dbReference type="AlphaFoldDB" id="A0A5C1Y7N3"/>
<dbReference type="Proteomes" id="UP000322159">
    <property type="component" value="Chromosome"/>
</dbReference>
<protein>
    <submittedName>
        <fullName evidence="6">1,4-dihydroxy-2-naphthoate prenyltransferase</fullName>
    </submittedName>
</protein>
<keyword evidence="3 5" id="KW-1133">Transmembrane helix</keyword>
<keyword evidence="4 5" id="KW-0472">Membrane</keyword>
<gene>
    <name evidence="6" type="ORF">FLP23_07025</name>
</gene>
<keyword evidence="6" id="KW-0808">Transferase</keyword>
<evidence type="ECO:0000256" key="4">
    <source>
        <dbReference type="ARBA" id="ARBA00023136"/>
    </source>
</evidence>
<dbReference type="Pfam" id="PF01040">
    <property type="entry name" value="UbiA"/>
    <property type="match status" value="1"/>
</dbReference>
<feature type="transmembrane region" description="Helical" evidence="5">
    <location>
        <begin position="250"/>
        <end position="269"/>
    </location>
</feature>
<name>A0A5C1Y7N3_9MICO</name>
<organism evidence="6 7">
    <name type="scientific">Protaetiibacter larvae</name>
    <dbReference type="NCBI Taxonomy" id="2592654"/>
    <lineage>
        <taxon>Bacteria</taxon>
        <taxon>Bacillati</taxon>
        <taxon>Actinomycetota</taxon>
        <taxon>Actinomycetes</taxon>
        <taxon>Micrococcales</taxon>
        <taxon>Microbacteriaceae</taxon>
        <taxon>Protaetiibacter</taxon>
    </lineage>
</organism>
<evidence type="ECO:0000256" key="1">
    <source>
        <dbReference type="ARBA" id="ARBA00004141"/>
    </source>
</evidence>
<evidence type="ECO:0000256" key="5">
    <source>
        <dbReference type="SAM" id="Phobius"/>
    </source>
</evidence>
<evidence type="ECO:0000256" key="3">
    <source>
        <dbReference type="ARBA" id="ARBA00022989"/>
    </source>
</evidence>
<keyword evidence="7" id="KW-1185">Reference proteome</keyword>
<feature type="transmembrane region" description="Helical" evidence="5">
    <location>
        <begin position="132"/>
        <end position="151"/>
    </location>
</feature>
<accession>A0A5C1Y7N3</accession>
<evidence type="ECO:0000313" key="7">
    <source>
        <dbReference type="Proteomes" id="UP000322159"/>
    </source>
</evidence>
<dbReference type="EMBL" id="CP043504">
    <property type="protein sequence ID" value="QEO09776.1"/>
    <property type="molecule type" value="Genomic_DNA"/>
</dbReference>
<evidence type="ECO:0000256" key="2">
    <source>
        <dbReference type="ARBA" id="ARBA00022692"/>
    </source>
</evidence>
<dbReference type="InterPro" id="IPR000537">
    <property type="entry name" value="UbiA_prenyltransferase"/>
</dbReference>
<feature type="transmembrane region" description="Helical" evidence="5">
    <location>
        <begin position="222"/>
        <end position="243"/>
    </location>
</feature>